<comment type="caution">
    <text evidence="1">The sequence shown here is derived from an EMBL/GenBank/DDBJ whole genome shotgun (WGS) entry which is preliminary data.</text>
</comment>
<accession>A0A4S3ZS48</accession>
<dbReference type="AlphaFoldDB" id="A0A4S3ZS48"/>
<dbReference type="OrthoDB" id="1340556at2"/>
<evidence type="ECO:0000313" key="1">
    <source>
        <dbReference type="EMBL" id="THF48470.1"/>
    </source>
</evidence>
<evidence type="ECO:0000313" key="2">
    <source>
        <dbReference type="Proteomes" id="UP000307507"/>
    </source>
</evidence>
<gene>
    <name evidence="1" type="ORF">E6C50_14395</name>
</gene>
<dbReference type="Proteomes" id="UP000307507">
    <property type="component" value="Unassembled WGS sequence"/>
</dbReference>
<dbReference type="RefSeq" id="WP_136403932.1">
    <property type="nucleotide sequence ID" value="NZ_SSNZ01000008.1"/>
</dbReference>
<name>A0A4S3ZS48_9FLAO</name>
<reference evidence="1 2" key="1">
    <citation type="submission" date="2019-04" db="EMBL/GenBank/DDBJ databases">
        <title>Flavobacterium sp. nov. isolated from construction timber.</title>
        <authorList>
            <person name="Lin S.-Y."/>
            <person name="Chang C.-T."/>
            <person name="Young C.-C."/>
        </authorList>
    </citation>
    <scope>NUCLEOTIDE SEQUENCE [LARGE SCALE GENOMIC DNA]</scope>
    <source>
        <strain evidence="1 2">CC-CTC003</strain>
    </source>
</reference>
<sequence length="274" mass="32192">MEYITFKSQLYFTSARLITLMKLYLMSENEFRWQFYNECTQLEKEFFGTYKIGGGGIKNDGFDLDRFLNDQNTEAFAAILHKILTEKELTNNQTTKNIAALAGFAQYERTTVQTFIINNLIFNDPQKGNELKILFEAVYTALQQGFFYKVSDIHPDQLMGEWLSTKETGQLRINYNMTNFMPLGDTIHLIVSRHKNNFLRFSCLAKVMDYDTRKEGEITVRETYINIQDGYIHHHRLEEDGFKFLYKSPIYGYDGNRFETQVSDLGFVFEKIKE</sequence>
<proteinExistence type="predicted"/>
<keyword evidence="2" id="KW-1185">Reference proteome</keyword>
<protein>
    <submittedName>
        <fullName evidence="1">Uncharacterized protein</fullName>
    </submittedName>
</protein>
<dbReference type="EMBL" id="SSNZ01000008">
    <property type="protein sequence ID" value="THF48470.1"/>
    <property type="molecule type" value="Genomic_DNA"/>
</dbReference>
<organism evidence="1 2">
    <name type="scientific">Flavobacterium supellecticarium</name>
    <dbReference type="NCBI Taxonomy" id="2565924"/>
    <lineage>
        <taxon>Bacteria</taxon>
        <taxon>Pseudomonadati</taxon>
        <taxon>Bacteroidota</taxon>
        <taxon>Flavobacteriia</taxon>
        <taxon>Flavobacteriales</taxon>
        <taxon>Flavobacteriaceae</taxon>
        <taxon>Flavobacterium</taxon>
    </lineage>
</organism>